<dbReference type="PANTHER" id="PTHR30168:SF0">
    <property type="entry name" value="INNER MEMBRANE PROTEIN"/>
    <property type="match status" value="1"/>
</dbReference>
<dbReference type="STRING" id="290315.Clim_1722"/>
<keyword evidence="3 5" id="KW-1133">Transmembrane helix</keyword>
<dbReference type="PANTHER" id="PTHR30168">
    <property type="entry name" value="PUTATIVE MEMBRANE PROTEIN YPFJ"/>
    <property type="match status" value="1"/>
</dbReference>
<dbReference type="KEGG" id="cli:Clim_1722"/>
<evidence type="ECO:0000256" key="3">
    <source>
        <dbReference type="ARBA" id="ARBA00022989"/>
    </source>
</evidence>
<dbReference type="Pfam" id="PF04228">
    <property type="entry name" value="Zn_peptidase"/>
    <property type="match status" value="1"/>
</dbReference>
<protein>
    <recommendedName>
        <fullName evidence="8">Metalloprotease</fullName>
    </recommendedName>
</protein>
<evidence type="ECO:0000256" key="4">
    <source>
        <dbReference type="ARBA" id="ARBA00023136"/>
    </source>
</evidence>
<evidence type="ECO:0000313" key="6">
    <source>
        <dbReference type="EMBL" id="ACD90763.1"/>
    </source>
</evidence>
<proteinExistence type="predicted"/>
<reference evidence="6 7" key="1">
    <citation type="submission" date="2008-05" db="EMBL/GenBank/DDBJ databases">
        <title>Complete sequence of Chlorobium limicola DSM 245.</title>
        <authorList>
            <consortium name="US DOE Joint Genome Institute"/>
            <person name="Lucas S."/>
            <person name="Copeland A."/>
            <person name="Lapidus A."/>
            <person name="Glavina del Rio T."/>
            <person name="Dalin E."/>
            <person name="Tice H."/>
            <person name="Bruce D."/>
            <person name="Goodwin L."/>
            <person name="Pitluck S."/>
            <person name="Schmutz J."/>
            <person name="Larimer F."/>
            <person name="Land M."/>
            <person name="Hauser L."/>
            <person name="Kyrpides N."/>
            <person name="Ovchinnikova G."/>
            <person name="Zhao F."/>
            <person name="Li T."/>
            <person name="Liu Z."/>
            <person name="Overmann J."/>
            <person name="Bryant D.A."/>
            <person name="Richardson P."/>
        </authorList>
    </citation>
    <scope>NUCLEOTIDE SEQUENCE [LARGE SCALE GENOMIC DNA]</scope>
    <source>
        <strain evidence="7">DSM 245 / NBRC 103803 / 6330</strain>
    </source>
</reference>
<evidence type="ECO:0000256" key="1">
    <source>
        <dbReference type="ARBA" id="ARBA00004167"/>
    </source>
</evidence>
<evidence type="ECO:0008006" key="8">
    <source>
        <dbReference type="Google" id="ProtNLM"/>
    </source>
</evidence>
<dbReference type="InterPro" id="IPR007343">
    <property type="entry name" value="Uncharacterised_pept_Zn_put"/>
</dbReference>
<dbReference type="HOGENOM" id="CLU_059329_0_0_10"/>
<dbReference type="GO" id="GO:0016020">
    <property type="term" value="C:membrane"/>
    <property type="evidence" value="ECO:0007669"/>
    <property type="project" value="UniProtKB-SubCell"/>
</dbReference>
<comment type="subcellular location">
    <subcellularLocation>
        <location evidence="1">Membrane</location>
        <topology evidence="1">Single-pass membrane protein</topology>
    </subcellularLocation>
</comment>
<keyword evidence="2 5" id="KW-0812">Transmembrane</keyword>
<organism evidence="6 7">
    <name type="scientific">Chlorobium limicola (strain DSM 245 / NBRC 103803 / 6330)</name>
    <dbReference type="NCBI Taxonomy" id="290315"/>
    <lineage>
        <taxon>Bacteria</taxon>
        <taxon>Pseudomonadati</taxon>
        <taxon>Chlorobiota</taxon>
        <taxon>Chlorobiia</taxon>
        <taxon>Chlorobiales</taxon>
        <taxon>Chlorobiaceae</taxon>
        <taxon>Chlorobium/Pelodictyon group</taxon>
        <taxon>Chlorobium</taxon>
    </lineage>
</organism>
<dbReference type="EMBL" id="CP001097">
    <property type="protein sequence ID" value="ACD90763.1"/>
    <property type="molecule type" value="Genomic_DNA"/>
</dbReference>
<evidence type="ECO:0000256" key="2">
    <source>
        <dbReference type="ARBA" id="ARBA00022692"/>
    </source>
</evidence>
<dbReference type="RefSeq" id="WP_012466636.1">
    <property type="nucleotide sequence ID" value="NC_010803.1"/>
</dbReference>
<dbReference type="Proteomes" id="UP000008841">
    <property type="component" value="Chromosome"/>
</dbReference>
<sequence>MLWKGRRQSANIEDRRAGRMPGRIAGGGLGTLVILLLVWLLGGNPLEVLQTGESFDSSVPQVTTGQSSANDAEREFVSVVLADTEEVWGKLFREQGMSYRAPKLVLFNSMVQSACGFSQAATGPFYCPGDEKVYIDLDFLSELQKRFKAEGDFASAYIIAHEVGHHVQKQLGITEKVMAMRDRVSEGDFNRYMVRLELQADFFAGVWAHYAKRMNLLEPGDLQEAVNAAGAVGDDRIQNQSQGYAVPDSFTHGTSEQRMRWFYKGYTTGDITAGDTFSAKAL</sequence>
<gene>
    <name evidence="6" type="ordered locus">Clim_1722</name>
</gene>
<evidence type="ECO:0000256" key="5">
    <source>
        <dbReference type="SAM" id="Phobius"/>
    </source>
</evidence>
<feature type="transmembrane region" description="Helical" evidence="5">
    <location>
        <begin position="21"/>
        <end position="41"/>
    </location>
</feature>
<dbReference type="AlphaFoldDB" id="B3EEF3"/>
<accession>B3EEF3</accession>
<keyword evidence="4 5" id="KW-0472">Membrane</keyword>
<dbReference type="eggNOG" id="COG2321">
    <property type="taxonomic scope" value="Bacteria"/>
</dbReference>
<evidence type="ECO:0000313" key="7">
    <source>
        <dbReference type="Proteomes" id="UP000008841"/>
    </source>
</evidence>
<name>B3EEF3_CHLL2</name>
<dbReference type="OrthoDB" id="9774900at2"/>